<dbReference type="PANTHER" id="PTHR16515">
    <property type="entry name" value="PR DOMAIN ZINC FINGER PROTEIN"/>
    <property type="match status" value="1"/>
</dbReference>
<dbReference type="PANTHER" id="PTHR16515:SF49">
    <property type="entry name" value="GASTRULA ZINC FINGER PROTEIN XLCGF49.1-LIKE-RELATED"/>
    <property type="match status" value="1"/>
</dbReference>
<dbReference type="Pfam" id="PF00096">
    <property type="entry name" value="zf-C2H2"/>
    <property type="match status" value="2"/>
</dbReference>
<dbReference type="InterPro" id="IPR050331">
    <property type="entry name" value="Zinc_finger"/>
</dbReference>
<feature type="region of interest" description="Disordered" evidence="10">
    <location>
        <begin position="300"/>
        <end position="372"/>
    </location>
</feature>
<comment type="caution">
    <text evidence="12">The sequence shown here is derived from an EMBL/GenBank/DDBJ whole genome shotgun (WGS) entry which is preliminary data.</text>
</comment>
<evidence type="ECO:0000256" key="7">
    <source>
        <dbReference type="ARBA" id="ARBA00023163"/>
    </source>
</evidence>
<reference evidence="12" key="1">
    <citation type="submission" date="2022-03" db="EMBL/GenBank/DDBJ databases">
        <authorList>
            <person name="Legras J.-L."/>
            <person name="Devillers H."/>
            <person name="Grondin C."/>
        </authorList>
    </citation>
    <scope>NUCLEOTIDE SEQUENCE</scope>
    <source>
        <strain evidence="12">CLIB 1423</strain>
    </source>
</reference>
<feature type="region of interest" description="Disordered" evidence="10">
    <location>
        <begin position="46"/>
        <end position="79"/>
    </location>
</feature>
<feature type="domain" description="C2H2-type" evidence="11">
    <location>
        <begin position="571"/>
        <end position="600"/>
    </location>
</feature>
<keyword evidence="13" id="KW-1185">Reference proteome</keyword>
<evidence type="ECO:0000256" key="8">
    <source>
        <dbReference type="ARBA" id="ARBA00023242"/>
    </source>
</evidence>
<proteinExistence type="predicted"/>
<feature type="compositionally biased region" description="Polar residues" evidence="10">
    <location>
        <begin position="333"/>
        <end position="372"/>
    </location>
</feature>
<dbReference type="Proteomes" id="UP000837801">
    <property type="component" value="Unassembled WGS sequence"/>
</dbReference>
<evidence type="ECO:0000256" key="4">
    <source>
        <dbReference type="ARBA" id="ARBA00022771"/>
    </source>
</evidence>
<feature type="domain" description="C2H2-type" evidence="11">
    <location>
        <begin position="601"/>
        <end position="628"/>
    </location>
</feature>
<dbReference type="SMART" id="SM00355">
    <property type="entry name" value="ZnF_C2H2"/>
    <property type="match status" value="2"/>
</dbReference>
<keyword evidence="2" id="KW-0479">Metal-binding</keyword>
<dbReference type="PROSITE" id="PS00028">
    <property type="entry name" value="ZINC_FINGER_C2H2_1"/>
    <property type="match status" value="2"/>
</dbReference>
<dbReference type="GO" id="GO:0008270">
    <property type="term" value="F:zinc ion binding"/>
    <property type="evidence" value="ECO:0007669"/>
    <property type="project" value="UniProtKB-KW"/>
</dbReference>
<name>A0A9P0QS63_9ASCO</name>
<dbReference type="SUPFAM" id="SSF57667">
    <property type="entry name" value="beta-beta-alpha zinc fingers"/>
    <property type="match status" value="1"/>
</dbReference>
<dbReference type="AlphaFoldDB" id="A0A9P0QS63"/>
<evidence type="ECO:0000313" key="13">
    <source>
        <dbReference type="Proteomes" id="UP000837801"/>
    </source>
</evidence>
<dbReference type="PROSITE" id="PS50157">
    <property type="entry name" value="ZINC_FINGER_C2H2_2"/>
    <property type="match status" value="2"/>
</dbReference>
<keyword evidence="5" id="KW-0862">Zinc</keyword>
<evidence type="ECO:0000256" key="9">
    <source>
        <dbReference type="PROSITE-ProRule" id="PRU00042"/>
    </source>
</evidence>
<evidence type="ECO:0000256" key="2">
    <source>
        <dbReference type="ARBA" id="ARBA00022723"/>
    </source>
</evidence>
<evidence type="ECO:0000256" key="3">
    <source>
        <dbReference type="ARBA" id="ARBA00022737"/>
    </source>
</evidence>
<dbReference type="EMBL" id="CAKXYY010000011">
    <property type="protein sequence ID" value="CAH2353654.1"/>
    <property type="molecule type" value="Genomic_DNA"/>
</dbReference>
<evidence type="ECO:0000256" key="1">
    <source>
        <dbReference type="ARBA" id="ARBA00004123"/>
    </source>
</evidence>
<evidence type="ECO:0000313" key="12">
    <source>
        <dbReference type="EMBL" id="CAH2353654.1"/>
    </source>
</evidence>
<gene>
    <name evidence="12" type="ORF">CLIB1423_11S04698</name>
</gene>
<dbReference type="FunFam" id="3.30.160.60:FF:001752">
    <property type="entry name" value="Transcriptional factor SWI5"/>
    <property type="match status" value="1"/>
</dbReference>
<keyword evidence="7" id="KW-0804">Transcription</keyword>
<keyword evidence="4 9" id="KW-0863">Zinc-finger</keyword>
<protein>
    <submittedName>
        <fullName evidence="12">Cell wall transcription factor Ace2p</fullName>
    </submittedName>
</protein>
<dbReference type="GO" id="GO:0005634">
    <property type="term" value="C:nucleus"/>
    <property type="evidence" value="ECO:0007669"/>
    <property type="project" value="UniProtKB-SubCell"/>
</dbReference>
<evidence type="ECO:0000256" key="6">
    <source>
        <dbReference type="ARBA" id="ARBA00023015"/>
    </source>
</evidence>
<dbReference type="InterPro" id="IPR036236">
    <property type="entry name" value="Znf_C2H2_sf"/>
</dbReference>
<keyword evidence="8" id="KW-0539">Nucleus</keyword>
<keyword evidence="6" id="KW-0805">Transcription regulation</keyword>
<dbReference type="Gene3D" id="3.30.160.60">
    <property type="entry name" value="Classic Zinc Finger"/>
    <property type="match status" value="2"/>
</dbReference>
<keyword evidence="3" id="KW-0677">Repeat</keyword>
<dbReference type="InterPro" id="IPR013087">
    <property type="entry name" value="Znf_C2H2_type"/>
</dbReference>
<sequence>MEYANWDEGNSKAIPLPEDDFDQYFTGYNEIDNLFNETLAGLSDLDVPSGFAPQNEKHSQQFQSSSSDTSSPHHGKHSRKISGTAIFGFTDHGKSLSINGGIPHNDNNDLNTADLGYKLSKKPEPVNASVSPDQLLKHQHQISISTRPIDFELPQHPLEDEEEEEAEANIGLGAASQKKVGEQEKSEEDFIVTNESPKSYKFPPSPLESKQPIMNSFTAKYLQEFNSTNVKVEYVDDIEPLLDEEIPTQFEAQSSPFNNQKVVSNNILGTSNASGHQQGYKFVPIPVQDPKVVASNTHLNSKNAFLPPPSPPTLSNGSPEWSSPEPQSPSPSRMYNHQNSSDRGVSAVPYNNNPNFSSPIHPQQSKNFYTPQFFSDNNAVGYENTNNLAYQHLTPQNQSPVRPQQQQQQQQQRFQQQYNLQALQEQAVAPPPTSSHQIHYSPHYAHLNHHIPSSPVVNASLNSSPVRYYNSPLRNVANSGEPSNDDSVVDVNATIVQLTPLKENQFQTTPNRNSKLDLKWSPVISPNAKSSRDVRRAIQQFTPKRKIEKTSLLPPGELDQYWEGPDENKVFTCTFNGCGKKFTRRYNVRSHIQTHLSDRPFACAYCPKKFVRQHDLNRHVKGHQEARYCKCPCGKEFARLDAMRKHRARNICIGGVASNENHCIVKPKRKNSQLLMDEFTSDMLSEELTSIGR</sequence>
<accession>A0A9P0QS63</accession>
<dbReference type="OrthoDB" id="3437960at2759"/>
<comment type="subcellular location">
    <subcellularLocation>
        <location evidence="1">Nucleus</location>
    </subcellularLocation>
</comment>
<evidence type="ECO:0000256" key="5">
    <source>
        <dbReference type="ARBA" id="ARBA00022833"/>
    </source>
</evidence>
<organism evidence="12 13">
    <name type="scientific">[Candida] railenensis</name>
    <dbReference type="NCBI Taxonomy" id="45579"/>
    <lineage>
        <taxon>Eukaryota</taxon>
        <taxon>Fungi</taxon>
        <taxon>Dikarya</taxon>
        <taxon>Ascomycota</taxon>
        <taxon>Saccharomycotina</taxon>
        <taxon>Pichiomycetes</taxon>
        <taxon>Debaryomycetaceae</taxon>
        <taxon>Kurtzmaniella</taxon>
    </lineage>
</organism>
<evidence type="ECO:0000259" key="11">
    <source>
        <dbReference type="PROSITE" id="PS50157"/>
    </source>
</evidence>
<evidence type="ECO:0000256" key="10">
    <source>
        <dbReference type="SAM" id="MobiDB-lite"/>
    </source>
</evidence>
<dbReference type="GO" id="GO:0045944">
    <property type="term" value="P:positive regulation of transcription by RNA polymerase II"/>
    <property type="evidence" value="ECO:0007669"/>
    <property type="project" value="UniProtKB-ARBA"/>
</dbReference>
<feature type="compositionally biased region" description="Low complexity" evidence="10">
    <location>
        <begin position="60"/>
        <end position="70"/>
    </location>
</feature>